<feature type="region of interest" description="Disordered" evidence="1">
    <location>
        <begin position="1"/>
        <end position="20"/>
    </location>
</feature>
<protein>
    <submittedName>
        <fullName evidence="2">Uncharacterized protein</fullName>
    </submittedName>
</protein>
<name>A0A284RPU2_ARMOS</name>
<organism evidence="2 3">
    <name type="scientific">Armillaria ostoyae</name>
    <name type="common">Armillaria root rot fungus</name>
    <dbReference type="NCBI Taxonomy" id="47428"/>
    <lineage>
        <taxon>Eukaryota</taxon>
        <taxon>Fungi</taxon>
        <taxon>Dikarya</taxon>
        <taxon>Basidiomycota</taxon>
        <taxon>Agaricomycotina</taxon>
        <taxon>Agaricomycetes</taxon>
        <taxon>Agaricomycetidae</taxon>
        <taxon>Agaricales</taxon>
        <taxon>Marasmiineae</taxon>
        <taxon>Physalacriaceae</taxon>
        <taxon>Armillaria</taxon>
    </lineage>
</organism>
<gene>
    <name evidence="2" type="ORF">ARMOST_14175</name>
</gene>
<reference evidence="3" key="1">
    <citation type="journal article" date="2017" name="Nat. Ecol. Evol.">
        <title>Genome expansion and lineage-specific genetic innovations in the forest pathogenic fungi Armillaria.</title>
        <authorList>
            <person name="Sipos G."/>
            <person name="Prasanna A.N."/>
            <person name="Walter M.C."/>
            <person name="O'Connor E."/>
            <person name="Balint B."/>
            <person name="Krizsan K."/>
            <person name="Kiss B."/>
            <person name="Hess J."/>
            <person name="Varga T."/>
            <person name="Slot J."/>
            <person name="Riley R."/>
            <person name="Boka B."/>
            <person name="Rigling D."/>
            <person name="Barry K."/>
            <person name="Lee J."/>
            <person name="Mihaltcheva S."/>
            <person name="LaButti K."/>
            <person name="Lipzen A."/>
            <person name="Waldron R."/>
            <person name="Moloney N.M."/>
            <person name="Sperisen C."/>
            <person name="Kredics L."/>
            <person name="Vagvoelgyi C."/>
            <person name="Patrignani A."/>
            <person name="Fitzpatrick D."/>
            <person name="Nagy I."/>
            <person name="Doyle S."/>
            <person name="Anderson J.B."/>
            <person name="Grigoriev I.V."/>
            <person name="Gueldener U."/>
            <person name="Muensterkoetter M."/>
            <person name="Nagy L.G."/>
        </authorList>
    </citation>
    <scope>NUCLEOTIDE SEQUENCE [LARGE SCALE GENOMIC DNA]</scope>
    <source>
        <strain evidence="3">C18/9</strain>
    </source>
</reference>
<dbReference type="Proteomes" id="UP000219338">
    <property type="component" value="Unassembled WGS sequence"/>
</dbReference>
<sequence>MTRVAPQRCRARRGVDGAGGDGDSVVSDLGAVVVQTSGRRVAEVALVLVQAMHGRRRDGVTTYGEESIGGPSAQRIRVPPPKEWGIHESGGHNYWSIRDAFDSSIDGRNGVIVAVVVHRQGPALYPALVLDISRLPAITLQLLLRWILSPG</sequence>
<keyword evidence="3" id="KW-1185">Reference proteome</keyword>
<accession>A0A284RPU2</accession>
<evidence type="ECO:0000256" key="1">
    <source>
        <dbReference type="SAM" id="MobiDB-lite"/>
    </source>
</evidence>
<evidence type="ECO:0000313" key="3">
    <source>
        <dbReference type="Proteomes" id="UP000219338"/>
    </source>
</evidence>
<proteinExistence type="predicted"/>
<dbReference type="OrthoDB" id="10592175at2759"/>
<evidence type="ECO:0000313" key="2">
    <source>
        <dbReference type="EMBL" id="SJL10781.1"/>
    </source>
</evidence>
<dbReference type="AlphaFoldDB" id="A0A284RPU2"/>
<dbReference type="EMBL" id="FUEG01000013">
    <property type="protein sequence ID" value="SJL10781.1"/>
    <property type="molecule type" value="Genomic_DNA"/>
</dbReference>